<organism evidence="10 11">
    <name type="scientific">Aduncisulcus paluster</name>
    <dbReference type="NCBI Taxonomy" id="2918883"/>
    <lineage>
        <taxon>Eukaryota</taxon>
        <taxon>Metamonada</taxon>
        <taxon>Carpediemonas-like organisms</taxon>
        <taxon>Aduncisulcus</taxon>
    </lineage>
</organism>
<proteinExistence type="inferred from homology"/>
<dbReference type="InterPro" id="IPR008271">
    <property type="entry name" value="Ser/Thr_kinase_AS"/>
</dbReference>
<dbReference type="InterPro" id="IPR050117">
    <property type="entry name" value="MAPK"/>
</dbReference>
<dbReference type="EC" id="2.7.11.24" evidence="8"/>
<comment type="caution">
    <text evidence="10">The sequence shown here is derived from an EMBL/GenBank/DDBJ whole genome shotgun (WGS) entry which is preliminary data.</text>
</comment>
<evidence type="ECO:0000256" key="5">
    <source>
        <dbReference type="ARBA" id="ARBA00022840"/>
    </source>
</evidence>
<keyword evidence="11" id="KW-1185">Reference proteome</keyword>
<dbReference type="InterPro" id="IPR003527">
    <property type="entry name" value="MAP_kinase_CS"/>
</dbReference>
<keyword evidence="8" id="KW-0460">Magnesium</keyword>
<keyword evidence="2 8" id="KW-0808">Transferase</keyword>
<evidence type="ECO:0000256" key="1">
    <source>
        <dbReference type="ARBA" id="ARBA00022527"/>
    </source>
</evidence>
<evidence type="ECO:0000256" key="7">
    <source>
        <dbReference type="RuleBase" id="RU000304"/>
    </source>
</evidence>
<dbReference type="SUPFAM" id="SSF56112">
    <property type="entry name" value="Protein kinase-like (PK-like)"/>
    <property type="match status" value="1"/>
</dbReference>
<keyword evidence="4 8" id="KW-0418">Kinase</keyword>
<comment type="cofactor">
    <cofactor evidence="8">
        <name>Mg(2+)</name>
        <dbReference type="ChEBI" id="CHEBI:18420"/>
    </cofactor>
</comment>
<keyword evidence="3 6" id="KW-0547">Nucleotide-binding</keyword>
<comment type="similarity">
    <text evidence="8">Belongs to the protein kinase superfamily. Ser/Thr protein kinase family. MAP kinase subfamily.</text>
</comment>
<dbReference type="PROSITE" id="PS50011">
    <property type="entry name" value="PROTEIN_KINASE_DOM"/>
    <property type="match status" value="1"/>
</dbReference>
<sequence length="361" mass="40997">MSSSSQSDVEPHILKKFKLVRRIGKGAYGVVYKAVDRATKQTVALKKIFDAFRNATDAQRTFREVMFLRQIHHENVVKLFEVIPAQNDKDLYLVFEYLDTDLHAAIRANILQDVHIRYVVYQLLRSLKYLHSGKLIHRDLKPSNLFLNADCHVKLGDFGLARCLEGFDKESDANPVLTDYVATRWYRAPEILVGSTKYTYGVDMWAVGCILGELLKGKPMFTSSSSSTLKQLERIIEVTGFPSPADIEGVGSPFLASMLEGLPSVKRRKLEHVLPGAPPDGLDLLAKLLVFDPDKRISADDALKHPYIAKFHSSDEPVMPKPVQIFIDDDVKFSVSTYREYIYKEFSGKVKDKKDREKDKK</sequence>
<protein>
    <recommendedName>
        <fullName evidence="8">Mitogen-activated protein kinase</fullName>
        <ecNumber evidence="8">2.7.11.24</ecNumber>
    </recommendedName>
</protein>
<feature type="domain" description="Protein kinase" evidence="9">
    <location>
        <begin position="17"/>
        <end position="308"/>
    </location>
</feature>
<dbReference type="Gene3D" id="3.30.200.20">
    <property type="entry name" value="Phosphorylase Kinase, domain 1"/>
    <property type="match status" value="1"/>
</dbReference>
<dbReference type="GO" id="GO:0016301">
    <property type="term" value="F:kinase activity"/>
    <property type="evidence" value="ECO:0007669"/>
    <property type="project" value="UniProtKB-KW"/>
</dbReference>
<comment type="activity regulation">
    <text evidence="8">Activated by threonine and tyrosine phosphorylation.</text>
</comment>
<dbReference type="PROSITE" id="PS00107">
    <property type="entry name" value="PROTEIN_KINASE_ATP"/>
    <property type="match status" value="1"/>
</dbReference>
<dbReference type="PANTHER" id="PTHR24055">
    <property type="entry name" value="MITOGEN-ACTIVATED PROTEIN KINASE"/>
    <property type="match status" value="1"/>
</dbReference>
<dbReference type="Gene3D" id="1.10.510.10">
    <property type="entry name" value="Transferase(Phosphotransferase) domain 1"/>
    <property type="match status" value="1"/>
</dbReference>
<dbReference type="EMBL" id="BQXS01010156">
    <property type="protein sequence ID" value="GKT33170.1"/>
    <property type="molecule type" value="Genomic_DNA"/>
</dbReference>
<dbReference type="Proteomes" id="UP001057375">
    <property type="component" value="Unassembled WGS sequence"/>
</dbReference>
<accession>A0ABQ5KKZ9</accession>
<dbReference type="Pfam" id="PF00069">
    <property type="entry name" value="Pkinase"/>
    <property type="match status" value="1"/>
</dbReference>
<evidence type="ECO:0000256" key="3">
    <source>
        <dbReference type="ARBA" id="ARBA00022741"/>
    </source>
</evidence>
<evidence type="ECO:0000313" key="10">
    <source>
        <dbReference type="EMBL" id="GKT33170.1"/>
    </source>
</evidence>
<evidence type="ECO:0000256" key="4">
    <source>
        <dbReference type="ARBA" id="ARBA00022777"/>
    </source>
</evidence>
<evidence type="ECO:0000259" key="9">
    <source>
        <dbReference type="PROSITE" id="PS50011"/>
    </source>
</evidence>
<evidence type="ECO:0000256" key="2">
    <source>
        <dbReference type="ARBA" id="ARBA00022679"/>
    </source>
</evidence>
<dbReference type="CDD" id="cd07852">
    <property type="entry name" value="STKc_MAPK15-like"/>
    <property type="match status" value="1"/>
</dbReference>
<dbReference type="InterPro" id="IPR017441">
    <property type="entry name" value="Protein_kinase_ATP_BS"/>
</dbReference>
<gene>
    <name evidence="10" type="ORF">ADUPG1_007165</name>
</gene>
<evidence type="ECO:0000313" key="11">
    <source>
        <dbReference type="Proteomes" id="UP001057375"/>
    </source>
</evidence>
<comment type="catalytic activity">
    <reaction evidence="8">
        <text>L-threonyl-[protein] + ATP = O-phospho-L-threonyl-[protein] + ADP + H(+)</text>
        <dbReference type="Rhea" id="RHEA:46608"/>
        <dbReference type="Rhea" id="RHEA-COMP:11060"/>
        <dbReference type="Rhea" id="RHEA-COMP:11605"/>
        <dbReference type="ChEBI" id="CHEBI:15378"/>
        <dbReference type="ChEBI" id="CHEBI:30013"/>
        <dbReference type="ChEBI" id="CHEBI:30616"/>
        <dbReference type="ChEBI" id="CHEBI:61977"/>
        <dbReference type="ChEBI" id="CHEBI:456216"/>
        <dbReference type="EC" id="2.7.11.24"/>
    </reaction>
</comment>
<dbReference type="PROSITE" id="PS00108">
    <property type="entry name" value="PROTEIN_KINASE_ST"/>
    <property type="match status" value="1"/>
</dbReference>
<evidence type="ECO:0000256" key="6">
    <source>
        <dbReference type="PROSITE-ProRule" id="PRU10141"/>
    </source>
</evidence>
<keyword evidence="1 7" id="KW-0723">Serine/threonine-protein kinase</keyword>
<dbReference type="InterPro" id="IPR011009">
    <property type="entry name" value="Kinase-like_dom_sf"/>
</dbReference>
<reference evidence="10" key="1">
    <citation type="submission" date="2022-03" db="EMBL/GenBank/DDBJ databases">
        <title>Draft genome sequence of Aduncisulcus paluster, a free-living microaerophilic Fornicata.</title>
        <authorList>
            <person name="Yuyama I."/>
            <person name="Kume K."/>
            <person name="Tamura T."/>
            <person name="Inagaki Y."/>
            <person name="Hashimoto T."/>
        </authorList>
    </citation>
    <scope>NUCLEOTIDE SEQUENCE</scope>
    <source>
        <strain evidence="10">NY0171</strain>
    </source>
</reference>
<dbReference type="PROSITE" id="PS01351">
    <property type="entry name" value="MAPK"/>
    <property type="match status" value="1"/>
</dbReference>
<evidence type="ECO:0000256" key="8">
    <source>
        <dbReference type="RuleBase" id="RU361165"/>
    </source>
</evidence>
<dbReference type="InterPro" id="IPR000719">
    <property type="entry name" value="Prot_kinase_dom"/>
</dbReference>
<keyword evidence="5 6" id="KW-0067">ATP-binding</keyword>
<dbReference type="SMART" id="SM00220">
    <property type="entry name" value="S_TKc"/>
    <property type="match status" value="1"/>
</dbReference>
<name>A0ABQ5KKZ9_9EUKA</name>
<feature type="binding site" evidence="6">
    <location>
        <position position="46"/>
    </location>
    <ligand>
        <name>ATP</name>
        <dbReference type="ChEBI" id="CHEBI:30616"/>
    </ligand>
</feature>